<dbReference type="SUPFAM" id="SSF53597">
    <property type="entry name" value="Dihydrofolate reductase-like"/>
    <property type="match status" value="1"/>
</dbReference>
<protein>
    <recommendedName>
        <fullName evidence="3">Dihydrofolate reductase</fullName>
    </recommendedName>
</protein>
<evidence type="ECO:0000313" key="1">
    <source>
        <dbReference type="EMBL" id="MBB3933534.1"/>
    </source>
</evidence>
<dbReference type="Gene3D" id="3.40.430.10">
    <property type="entry name" value="Dihydrofolate Reductase, subunit A"/>
    <property type="match status" value="1"/>
</dbReference>
<keyword evidence="2" id="KW-1185">Reference proteome</keyword>
<dbReference type="EMBL" id="JACIDS010000006">
    <property type="protein sequence ID" value="MBB3933534.1"/>
    <property type="molecule type" value="Genomic_DNA"/>
</dbReference>
<dbReference type="RefSeq" id="WP_183401176.1">
    <property type="nucleotide sequence ID" value="NZ_JBHLWW010000005.1"/>
</dbReference>
<gene>
    <name evidence="1" type="ORF">GGR25_004607</name>
</gene>
<sequence>MPRYEIHGHAIISDNDCIAGSDGRMPEALRNEADWNRFQAELDRAVLVVLGRVGHETHPNTRGRRRLVVSTRSDGVERRPDAWWWNPGKASLGEALRTAAPEGGLVAVPGGRRVNDLFLSLGFDTFHLVRRHGIVIVRGIPVFTRAWVAGSAEKLLSSHGLHPAGTEELDPNGPVTLTAWTR</sequence>
<dbReference type="AlphaFoldDB" id="A0A840AV88"/>
<evidence type="ECO:0008006" key="3">
    <source>
        <dbReference type="Google" id="ProtNLM"/>
    </source>
</evidence>
<organism evidence="1 2">
    <name type="scientific">Kaistia hirudinis</name>
    <dbReference type="NCBI Taxonomy" id="1293440"/>
    <lineage>
        <taxon>Bacteria</taxon>
        <taxon>Pseudomonadati</taxon>
        <taxon>Pseudomonadota</taxon>
        <taxon>Alphaproteobacteria</taxon>
        <taxon>Hyphomicrobiales</taxon>
        <taxon>Kaistiaceae</taxon>
        <taxon>Kaistia</taxon>
    </lineage>
</organism>
<accession>A0A840AV88</accession>
<dbReference type="InterPro" id="IPR024072">
    <property type="entry name" value="DHFR-like_dom_sf"/>
</dbReference>
<dbReference type="Proteomes" id="UP000553963">
    <property type="component" value="Unassembled WGS sequence"/>
</dbReference>
<name>A0A840AV88_9HYPH</name>
<proteinExistence type="predicted"/>
<evidence type="ECO:0000313" key="2">
    <source>
        <dbReference type="Proteomes" id="UP000553963"/>
    </source>
</evidence>
<reference evidence="1 2" key="1">
    <citation type="submission" date="2020-08" db="EMBL/GenBank/DDBJ databases">
        <title>Genomic Encyclopedia of Type Strains, Phase IV (KMG-IV): sequencing the most valuable type-strain genomes for metagenomic binning, comparative biology and taxonomic classification.</title>
        <authorList>
            <person name="Goeker M."/>
        </authorList>
    </citation>
    <scope>NUCLEOTIDE SEQUENCE [LARGE SCALE GENOMIC DNA]</scope>
    <source>
        <strain evidence="1 2">DSM 25966</strain>
    </source>
</reference>
<comment type="caution">
    <text evidence="1">The sequence shown here is derived from an EMBL/GenBank/DDBJ whole genome shotgun (WGS) entry which is preliminary data.</text>
</comment>